<organism evidence="6 7">
    <name type="scientific">Microbacterium natoriense</name>
    <dbReference type="NCBI Taxonomy" id="284570"/>
    <lineage>
        <taxon>Bacteria</taxon>
        <taxon>Bacillati</taxon>
        <taxon>Actinomycetota</taxon>
        <taxon>Actinomycetes</taxon>
        <taxon>Micrococcales</taxon>
        <taxon>Microbacteriaceae</taxon>
        <taxon>Microbacterium</taxon>
    </lineage>
</organism>
<dbReference type="GO" id="GO:0008615">
    <property type="term" value="P:pyridoxine biosynthetic process"/>
    <property type="evidence" value="ECO:0007669"/>
    <property type="project" value="InterPro"/>
</dbReference>
<evidence type="ECO:0000313" key="6">
    <source>
        <dbReference type="EMBL" id="MDQ0648488.1"/>
    </source>
</evidence>
<protein>
    <submittedName>
        <fullName evidence="6">Pyridoxamine 5'-phosphate oxidase</fullName>
        <ecNumber evidence="6">1.4.3.5</ecNumber>
    </submittedName>
</protein>
<dbReference type="InterPro" id="IPR011576">
    <property type="entry name" value="Pyridox_Oxase_N"/>
</dbReference>
<dbReference type="InterPro" id="IPR000659">
    <property type="entry name" value="Pyridox_Oxase"/>
</dbReference>
<dbReference type="PANTHER" id="PTHR10851">
    <property type="entry name" value="PYRIDOXINE-5-PHOSPHATE OXIDASE"/>
    <property type="match status" value="1"/>
</dbReference>
<dbReference type="GO" id="GO:0004733">
    <property type="term" value="F:pyridoxamine phosphate oxidase activity"/>
    <property type="evidence" value="ECO:0007669"/>
    <property type="project" value="UniProtKB-EC"/>
</dbReference>
<feature type="domain" description="Pyridoxamine 5'-phosphate oxidase N-terminal" evidence="5">
    <location>
        <begin position="60"/>
        <end position="179"/>
    </location>
</feature>
<comment type="cofactor">
    <cofactor evidence="1">
        <name>FMN</name>
        <dbReference type="ChEBI" id="CHEBI:58210"/>
    </cofactor>
</comment>
<keyword evidence="7" id="KW-1185">Reference proteome</keyword>
<dbReference type="EMBL" id="JAUSXV010000001">
    <property type="protein sequence ID" value="MDQ0648488.1"/>
    <property type="molecule type" value="Genomic_DNA"/>
</dbReference>
<dbReference type="SUPFAM" id="SSF50475">
    <property type="entry name" value="FMN-binding split barrel"/>
    <property type="match status" value="1"/>
</dbReference>
<dbReference type="Pfam" id="PF01243">
    <property type="entry name" value="PNPOx_N"/>
    <property type="match status" value="1"/>
</dbReference>
<sequence length="217" mass="23609">MRAVSALGGIVVRVTPEPEPARRYTADRLRALPSLIGSAPPLDMAALPRDPVTLFETWLSEAIELGVAEPLAATLATLDVDGLPDARTLILKGVDDRGWAFAGPRSSRKAAQLAAHPAAALNFWWQPLVRAVRVRGHVVEADPHESAADFARRSSAARDGLDPGDWTLWRIVPARVEFWQGETDRRHSRIVYGAAADRWTRAITGKAADDAREGAQE</sequence>
<evidence type="ECO:0000259" key="5">
    <source>
        <dbReference type="Pfam" id="PF01243"/>
    </source>
</evidence>
<evidence type="ECO:0000256" key="1">
    <source>
        <dbReference type="ARBA" id="ARBA00001917"/>
    </source>
</evidence>
<keyword evidence="4 6" id="KW-0560">Oxidoreductase</keyword>
<keyword evidence="3" id="KW-0288">FMN</keyword>
<evidence type="ECO:0000256" key="4">
    <source>
        <dbReference type="ARBA" id="ARBA00023002"/>
    </source>
</evidence>
<dbReference type="InterPro" id="IPR012349">
    <property type="entry name" value="Split_barrel_FMN-bd"/>
</dbReference>
<reference evidence="6 7" key="1">
    <citation type="submission" date="2023-07" db="EMBL/GenBank/DDBJ databases">
        <title>Comparative genomics of wheat-associated soil bacteria to identify genetic determinants of phenazine resistance.</title>
        <authorList>
            <person name="Mouncey N."/>
        </authorList>
    </citation>
    <scope>NUCLEOTIDE SEQUENCE [LARGE SCALE GENOMIC DNA]</scope>
    <source>
        <strain evidence="6 7">W4I9-1</strain>
    </source>
</reference>
<dbReference type="PANTHER" id="PTHR10851:SF0">
    <property type="entry name" value="PYRIDOXINE-5'-PHOSPHATE OXIDASE"/>
    <property type="match status" value="1"/>
</dbReference>
<name>A0AAW8EZ27_9MICO</name>
<evidence type="ECO:0000256" key="2">
    <source>
        <dbReference type="ARBA" id="ARBA00022630"/>
    </source>
</evidence>
<accession>A0AAW8EZ27</accession>
<dbReference type="Proteomes" id="UP001244427">
    <property type="component" value="Unassembled WGS sequence"/>
</dbReference>
<evidence type="ECO:0000313" key="7">
    <source>
        <dbReference type="Proteomes" id="UP001244427"/>
    </source>
</evidence>
<evidence type="ECO:0000256" key="3">
    <source>
        <dbReference type="ARBA" id="ARBA00022643"/>
    </source>
</evidence>
<dbReference type="EC" id="1.4.3.5" evidence="6"/>
<dbReference type="AlphaFoldDB" id="A0AAW8EZ27"/>
<dbReference type="GO" id="GO:0010181">
    <property type="term" value="F:FMN binding"/>
    <property type="evidence" value="ECO:0007669"/>
    <property type="project" value="InterPro"/>
</dbReference>
<keyword evidence="2" id="KW-0285">Flavoprotein</keyword>
<gene>
    <name evidence="6" type="ORF">QFZ53_002684</name>
</gene>
<proteinExistence type="predicted"/>
<comment type="caution">
    <text evidence="6">The sequence shown here is derived from an EMBL/GenBank/DDBJ whole genome shotgun (WGS) entry which is preliminary data.</text>
</comment>
<dbReference type="Gene3D" id="2.30.110.10">
    <property type="entry name" value="Electron Transport, Fmn-binding Protein, Chain A"/>
    <property type="match status" value="2"/>
</dbReference>